<dbReference type="Gene3D" id="3.20.20.100">
    <property type="entry name" value="NADP-dependent oxidoreductase domain"/>
    <property type="match status" value="1"/>
</dbReference>
<accession>A0A1T3CHK2</accession>
<evidence type="ECO:0000256" key="1">
    <source>
        <dbReference type="ARBA" id="ARBA00023002"/>
    </source>
</evidence>
<dbReference type="SUPFAM" id="SSF51430">
    <property type="entry name" value="NAD(P)-linked oxidoreductase"/>
    <property type="match status" value="1"/>
</dbReference>
<keyword evidence="1" id="KW-0560">Oxidoreductase</keyword>
<comment type="caution">
    <text evidence="3">The sequence shown here is derived from an EMBL/GenBank/DDBJ whole genome shotgun (WGS) entry which is preliminary data.</text>
</comment>
<evidence type="ECO:0000259" key="2">
    <source>
        <dbReference type="Pfam" id="PF00248"/>
    </source>
</evidence>
<dbReference type="InterPro" id="IPR036812">
    <property type="entry name" value="NAD(P)_OxRdtase_dom_sf"/>
</dbReference>
<dbReference type="PANTHER" id="PTHR43364:SF4">
    <property type="entry name" value="NAD(P)-LINKED OXIDOREDUCTASE SUPERFAMILY PROTEIN"/>
    <property type="match status" value="1"/>
</dbReference>
<dbReference type="InterPro" id="IPR050523">
    <property type="entry name" value="AKR_Detox_Biosynth"/>
</dbReference>
<dbReference type="PANTHER" id="PTHR43364">
    <property type="entry name" value="NADH-SPECIFIC METHYLGLYOXAL REDUCTASE-RELATED"/>
    <property type="match status" value="1"/>
</dbReference>
<dbReference type="GO" id="GO:0016491">
    <property type="term" value="F:oxidoreductase activity"/>
    <property type="evidence" value="ECO:0007669"/>
    <property type="project" value="UniProtKB-KW"/>
</dbReference>
<proteinExistence type="predicted"/>
<dbReference type="InterPro" id="IPR018170">
    <property type="entry name" value="Aldo/ket_reductase_CS"/>
</dbReference>
<dbReference type="PROSITE" id="PS00062">
    <property type="entry name" value="ALDOKETO_REDUCTASE_2"/>
    <property type="match status" value="1"/>
</dbReference>
<dbReference type="InterPro" id="IPR023210">
    <property type="entry name" value="NADP_OxRdtase_dom"/>
</dbReference>
<dbReference type="OrthoDB" id="2310150at2759"/>
<protein>
    <recommendedName>
        <fullName evidence="2">NADP-dependent oxidoreductase domain-containing protein</fullName>
    </recommendedName>
</protein>
<dbReference type="EMBL" id="LVVK01000017">
    <property type="protein sequence ID" value="OPB40568.1"/>
    <property type="molecule type" value="Genomic_DNA"/>
</dbReference>
<evidence type="ECO:0000313" key="4">
    <source>
        <dbReference type="Proteomes" id="UP000191004"/>
    </source>
</evidence>
<reference evidence="3 4" key="1">
    <citation type="submission" date="2016-04" db="EMBL/GenBank/DDBJ databases">
        <title>Multiple horizontal gene transfer events from other fungi enriched the ability of the initially mycotrophic fungus Trichoderma (Ascomycota) to feed on dead plant biomass.</title>
        <authorList>
            <person name="Atanasova L."/>
            <person name="Chenthamara K."/>
            <person name="Zhang J."/>
            <person name="Grujic M."/>
            <person name="Henrissat B."/>
            <person name="Kuo A."/>
            <person name="Aertz A."/>
            <person name="Salamov A."/>
            <person name="Lipzen A."/>
            <person name="Labutti K."/>
            <person name="Barry K."/>
            <person name="Miao Y."/>
            <person name="Rahimi M.J."/>
            <person name="Shen Q."/>
            <person name="Grigoriev I.V."/>
            <person name="Kubicek C.P."/>
            <person name="Druzhinina I.S."/>
        </authorList>
    </citation>
    <scope>NUCLEOTIDE SEQUENCE [LARGE SCALE GENOMIC DNA]</scope>
    <source>
        <strain evidence="3 4">NJAU 4742</strain>
    </source>
</reference>
<feature type="domain" description="NADP-dependent oxidoreductase" evidence="2">
    <location>
        <begin position="6"/>
        <end position="312"/>
    </location>
</feature>
<dbReference type="Pfam" id="PF00248">
    <property type="entry name" value="Aldo_ket_red"/>
    <property type="match status" value="1"/>
</dbReference>
<gene>
    <name evidence="3" type="ORF">A0O28_0006470</name>
</gene>
<name>A0A1T3CHK2_9HYPO</name>
<keyword evidence="4" id="KW-1185">Reference proteome</keyword>
<sequence>MPAHLIFGAGGVGHTKDSFTFTWDTPEKVSELLSLLKRLNLEELDSAAVYPPGNPGHTEILLGQAKAVDLGFTIDSKIFIREPGKNLTDANISSSIDNTLASIETDHVRTLYAHFPDSGTPLEVTAAAFDKQYKAGKYKQLGLSNFSYEDVVKYFQICEEKGYIKPSVYQGHYNALARSDEKDLIPFLRKHNCVYNAYSPVAGGFLTGKVTFGDNLYRTRWRDASAMDQYVSQYDRPAMHDAIRKLKEACDSTSPPLTLQEAALRWIVNHSALGDGDGVIVGAKRVDQLESNVKDARSGPLPEHVRETIEGLWSEVDMD</sequence>
<evidence type="ECO:0000313" key="3">
    <source>
        <dbReference type="EMBL" id="OPB40568.1"/>
    </source>
</evidence>
<dbReference type="AlphaFoldDB" id="A0A1T3CHK2"/>
<dbReference type="Proteomes" id="UP000191004">
    <property type="component" value="Unassembled WGS sequence"/>
</dbReference>
<organism evidence="3 4">
    <name type="scientific">Trichoderma guizhouense</name>
    <dbReference type="NCBI Taxonomy" id="1491466"/>
    <lineage>
        <taxon>Eukaryota</taxon>
        <taxon>Fungi</taxon>
        <taxon>Dikarya</taxon>
        <taxon>Ascomycota</taxon>
        <taxon>Pezizomycotina</taxon>
        <taxon>Sordariomycetes</taxon>
        <taxon>Hypocreomycetidae</taxon>
        <taxon>Hypocreales</taxon>
        <taxon>Hypocreaceae</taxon>
        <taxon>Trichoderma</taxon>
    </lineage>
</organism>